<feature type="transmembrane region" description="Helical" evidence="3">
    <location>
        <begin position="746"/>
        <end position="766"/>
    </location>
</feature>
<keyword evidence="2" id="KW-0175">Coiled coil</keyword>
<dbReference type="GO" id="GO:0006355">
    <property type="term" value="P:regulation of DNA-templated transcription"/>
    <property type="evidence" value="ECO:0007669"/>
    <property type="project" value="InterPro"/>
</dbReference>
<keyword evidence="3" id="KW-1133">Transmembrane helix</keyword>
<dbReference type="InterPro" id="IPR011047">
    <property type="entry name" value="Quinoprotein_ADH-like_sf"/>
</dbReference>
<dbReference type="AlphaFoldDB" id="A0A4R1RMB2"/>
<dbReference type="Gene3D" id="2.130.10.10">
    <property type="entry name" value="YVTN repeat-like/Quinoprotein amine dehydrogenase"/>
    <property type="match status" value="2"/>
</dbReference>
<dbReference type="InterPro" id="IPR000792">
    <property type="entry name" value="Tscrpt_reg_LuxR_C"/>
</dbReference>
<comment type="caution">
    <text evidence="5">The sequence shown here is derived from an EMBL/GenBank/DDBJ whole genome shotgun (WGS) entry which is preliminary data.</text>
</comment>
<dbReference type="InterPro" id="IPR015943">
    <property type="entry name" value="WD40/YVTN_repeat-like_dom_sf"/>
</dbReference>
<evidence type="ECO:0000256" key="3">
    <source>
        <dbReference type="SAM" id="Phobius"/>
    </source>
</evidence>
<feature type="coiled-coil region" evidence="2">
    <location>
        <begin position="829"/>
        <end position="856"/>
    </location>
</feature>
<dbReference type="SMART" id="SM00421">
    <property type="entry name" value="HTH_LUXR"/>
    <property type="match status" value="1"/>
</dbReference>
<reference evidence="5 6" key="1">
    <citation type="submission" date="2019-03" db="EMBL/GenBank/DDBJ databases">
        <title>Genomic Encyclopedia of Type Strains, Phase IV (KMG-IV): sequencing the most valuable type-strain genomes for metagenomic binning, comparative biology and taxonomic classification.</title>
        <authorList>
            <person name="Goeker M."/>
        </authorList>
    </citation>
    <scope>NUCLEOTIDE SEQUENCE [LARGE SCALE GENOMIC DNA]</scope>
    <source>
        <strain evidence="5 6">DSM 18792</strain>
    </source>
</reference>
<evidence type="ECO:0000313" key="5">
    <source>
        <dbReference type="EMBL" id="TCL66942.1"/>
    </source>
</evidence>
<gene>
    <name evidence="5" type="ORF">EV196_103362</name>
</gene>
<dbReference type="InterPro" id="IPR013783">
    <property type="entry name" value="Ig-like_fold"/>
</dbReference>
<dbReference type="GO" id="GO:0003677">
    <property type="term" value="F:DNA binding"/>
    <property type="evidence" value="ECO:0007669"/>
    <property type="project" value="InterPro"/>
</dbReference>
<dbReference type="InterPro" id="IPR016032">
    <property type="entry name" value="Sig_transdc_resp-reg_C-effctor"/>
</dbReference>
<dbReference type="PANTHER" id="PTHR43547:SF2">
    <property type="entry name" value="HYBRID SIGNAL TRANSDUCTION HISTIDINE KINASE C"/>
    <property type="match status" value="1"/>
</dbReference>
<dbReference type="EMBL" id="SLUP01000003">
    <property type="protein sequence ID" value="TCL66942.1"/>
    <property type="molecule type" value="Genomic_DNA"/>
</dbReference>
<dbReference type="SUPFAM" id="SSF46894">
    <property type="entry name" value="C-terminal effector domain of the bipartite response regulators"/>
    <property type="match status" value="1"/>
</dbReference>
<accession>A0A4R1RMB2</accession>
<keyword evidence="1" id="KW-0597">Phosphoprotein</keyword>
<dbReference type="PANTHER" id="PTHR43547">
    <property type="entry name" value="TWO-COMPONENT HISTIDINE KINASE"/>
    <property type="match status" value="1"/>
</dbReference>
<dbReference type="SUPFAM" id="SSF50998">
    <property type="entry name" value="Quinoprotein alcohol dehydrogenase-like"/>
    <property type="match status" value="1"/>
</dbReference>
<protein>
    <submittedName>
        <fullName evidence="5">Regulatory LuxR family protein</fullName>
    </submittedName>
</protein>
<dbReference type="Proteomes" id="UP000295455">
    <property type="component" value="Unassembled WGS sequence"/>
</dbReference>
<name>A0A4R1RMB2_9FLAO</name>
<evidence type="ECO:0000256" key="2">
    <source>
        <dbReference type="SAM" id="Coils"/>
    </source>
</evidence>
<proteinExistence type="predicted"/>
<dbReference type="InterPro" id="IPR036388">
    <property type="entry name" value="WH-like_DNA-bd_sf"/>
</dbReference>
<evidence type="ECO:0000259" key="4">
    <source>
        <dbReference type="SMART" id="SM00421"/>
    </source>
</evidence>
<dbReference type="OrthoDB" id="1090267at2"/>
<feature type="domain" description="HTH luxR-type" evidence="4">
    <location>
        <begin position="898"/>
        <end position="955"/>
    </location>
</feature>
<evidence type="ECO:0000313" key="6">
    <source>
        <dbReference type="Proteomes" id="UP000295455"/>
    </source>
</evidence>
<organism evidence="5 6">
    <name type="scientific">Mariniflexile fucanivorans</name>
    <dbReference type="NCBI Taxonomy" id="264023"/>
    <lineage>
        <taxon>Bacteria</taxon>
        <taxon>Pseudomonadati</taxon>
        <taxon>Bacteroidota</taxon>
        <taxon>Flavobacteriia</taxon>
        <taxon>Flavobacteriales</taxon>
        <taxon>Flavobacteriaceae</taxon>
        <taxon>Mariniflexile</taxon>
    </lineage>
</organism>
<dbReference type="Pfam" id="PF00196">
    <property type="entry name" value="GerE"/>
    <property type="match status" value="1"/>
</dbReference>
<dbReference type="InterPro" id="IPR011123">
    <property type="entry name" value="Y_Y_Y"/>
</dbReference>
<dbReference type="Gene3D" id="2.60.40.10">
    <property type="entry name" value="Immunoglobulins"/>
    <property type="match status" value="1"/>
</dbReference>
<keyword evidence="6" id="KW-1185">Reference proteome</keyword>
<dbReference type="RefSeq" id="WP_132217292.1">
    <property type="nucleotide sequence ID" value="NZ_OX156936.1"/>
</dbReference>
<sequence>MAYKWRLILWFLVPFYFQAQVSSSFLKQVKSSVTESISFDKNDFKSDSQFWAMCEDRDGILIFGNNDGILTYDGEYWKTIPLPNHSSVRSLMIDDGGVIWVGGYNEIGNLKKDDFGNYYYHSLIDELLLNNSNLENNWKIHDFHGKVVYRSFKELIVIMGKSATHIKANQAFVYSGIVNDILIVQDATNGIYALNEEADKLTYLFNSNSIENGVITASFPVNNQEAFFVTQEGNIFLANLTSKTIVKKIKLFEKGHIDPINCGVQKNDSTFLLGTLSSKIIELKKDGSINRTNITFSKVKNTAILNFYKLKSNNIWVLHNNGIACLDFNSQYANIFDHASVYDILIENKTIYLATNEGVYYINNFDDLDFKVNKIEDLPGQAWTLTKLNGDILIGHNDGLFVLNNNIPEQIGNTTGFWKITPLKDKKNLFLASNYNGLFLLEKVQSKWVLKHQLKGFDESTRDILPAEDPNTFWVCHGYKGVYKIVVNPDYTRVESVEQFTTSNGFKSPFSINVVNYNGQIVFTTNNGIFTYNKKTKTFVPYPLLNKILDTSKNTRKLLYTKDKTWFVQDDEAGYFLNSDPKKQLIKAPFLNLKGMFNKGMESVLPYEDYVFLGSNKGLFLYNINTNNTKKAHTVFTNISYVKNQAKNYAPIINKKTIEFPNASDILRFEFSAPEIAPYADLEYSYFLEGSDFEWSEWSSLPFKEYAKLPYGNYTFKVKSKSHTGVEGNEATYAFTILPLWYQTSIAYFLYSIAFLILTYLAYRLLLKKIQTEKRKTKLETLKDQKLVRLELEQLKLSIEQEKIKEDNTHLEMDLIDKSKELANYTLLLSKRKEAFQELNNDLKQLKELVKSSESKNKIVQIFKKLNQNKIGEKYLEIFDVNFERVNTNFFRDLKRIDPSFSQRELRLCALIKTNLSNKEISHILNISSRGVETARYRIRKKLNLKASESLTLFLENLNAE</sequence>
<dbReference type="Gene3D" id="1.10.10.10">
    <property type="entry name" value="Winged helix-like DNA-binding domain superfamily/Winged helix DNA-binding domain"/>
    <property type="match status" value="1"/>
</dbReference>
<dbReference type="GO" id="GO:0000155">
    <property type="term" value="F:phosphorelay sensor kinase activity"/>
    <property type="evidence" value="ECO:0007669"/>
    <property type="project" value="TreeGrafter"/>
</dbReference>
<evidence type="ECO:0000256" key="1">
    <source>
        <dbReference type="ARBA" id="ARBA00022553"/>
    </source>
</evidence>
<dbReference type="Pfam" id="PF07495">
    <property type="entry name" value="Y_Y_Y"/>
    <property type="match status" value="1"/>
</dbReference>
<keyword evidence="3" id="KW-0472">Membrane</keyword>
<keyword evidence="3" id="KW-0812">Transmembrane</keyword>